<keyword evidence="1" id="KW-0472">Membrane</keyword>
<feature type="domain" description="Transposase (putative) gypsy type" evidence="2">
    <location>
        <begin position="117"/>
        <end position="165"/>
    </location>
</feature>
<proteinExistence type="predicted"/>
<accession>A0AAU9NK88</accession>
<evidence type="ECO:0000259" key="2">
    <source>
        <dbReference type="Pfam" id="PF04195"/>
    </source>
</evidence>
<evidence type="ECO:0000256" key="1">
    <source>
        <dbReference type="SAM" id="Phobius"/>
    </source>
</evidence>
<evidence type="ECO:0000313" key="4">
    <source>
        <dbReference type="Proteomes" id="UP001157418"/>
    </source>
</evidence>
<evidence type="ECO:0000313" key="3">
    <source>
        <dbReference type="EMBL" id="CAH1438292.1"/>
    </source>
</evidence>
<dbReference type="PANTHER" id="PTHR31099:SF28">
    <property type="entry name" value="F5J5.12"/>
    <property type="match status" value="1"/>
</dbReference>
<organism evidence="3 4">
    <name type="scientific">Lactuca virosa</name>
    <dbReference type="NCBI Taxonomy" id="75947"/>
    <lineage>
        <taxon>Eukaryota</taxon>
        <taxon>Viridiplantae</taxon>
        <taxon>Streptophyta</taxon>
        <taxon>Embryophyta</taxon>
        <taxon>Tracheophyta</taxon>
        <taxon>Spermatophyta</taxon>
        <taxon>Magnoliopsida</taxon>
        <taxon>eudicotyledons</taxon>
        <taxon>Gunneridae</taxon>
        <taxon>Pentapetalae</taxon>
        <taxon>asterids</taxon>
        <taxon>campanulids</taxon>
        <taxon>Asterales</taxon>
        <taxon>Asteraceae</taxon>
        <taxon>Cichorioideae</taxon>
        <taxon>Cichorieae</taxon>
        <taxon>Lactucinae</taxon>
        <taxon>Lactuca</taxon>
    </lineage>
</organism>
<keyword evidence="4" id="KW-1185">Reference proteome</keyword>
<dbReference type="PANTHER" id="PTHR31099">
    <property type="entry name" value="OS06G0165300 PROTEIN"/>
    <property type="match status" value="1"/>
</dbReference>
<dbReference type="Proteomes" id="UP001157418">
    <property type="component" value="Unassembled WGS sequence"/>
</dbReference>
<gene>
    <name evidence="3" type="ORF">LVIROSA_LOCUS24559</name>
</gene>
<name>A0AAU9NK88_9ASTR</name>
<comment type="caution">
    <text evidence="3">The sequence shown here is derived from an EMBL/GenBank/DDBJ whole genome shotgun (WGS) entry which is preliminary data.</text>
</comment>
<keyword evidence="1" id="KW-1133">Transmembrane helix</keyword>
<dbReference type="Pfam" id="PF04195">
    <property type="entry name" value="Transposase_28"/>
    <property type="match status" value="1"/>
</dbReference>
<sequence length="336" mass="37865">MYLFDESDYLFIAKEEKVTSSSRIDPVMPSYRIYGIMLEGTTSCTLYAVTQLSYGCARIRQPHILVQTVFSWFRCTIATVSTSLCTFSLVFLFLSSLRASSVYRWATSRHIGQLHAFDFLETVLDYYGLHIAQINPNGFLKILCFTLLCVALGVSPTINLSRHFYIPISNGDWGSLSLRHGLVEICDGLPTSIKCWKEELFFVHASAFSGPMAYGATSDRAADPVPKLSSYEQLISERLSDNFVRWVDPDEVMLGMAGMSPHWKHLVKKLVEMLEGKDVTLLDRLHRRRIANSALVTDEVIVPNSPNRSESSMDFALDISRAEGSRPIPPTLRSKR</sequence>
<reference evidence="3 4" key="1">
    <citation type="submission" date="2022-01" db="EMBL/GenBank/DDBJ databases">
        <authorList>
            <person name="Xiong W."/>
            <person name="Schranz E."/>
        </authorList>
    </citation>
    <scope>NUCLEOTIDE SEQUENCE [LARGE SCALE GENOMIC DNA]</scope>
</reference>
<dbReference type="EMBL" id="CAKMRJ010004445">
    <property type="protein sequence ID" value="CAH1438292.1"/>
    <property type="molecule type" value="Genomic_DNA"/>
</dbReference>
<feature type="transmembrane region" description="Helical" evidence="1">
    <location>
        <begin position="71"/>
        <end position="94"/>
    </location>
</feature>
<keyword evidence="1" id="KW-0812">Transmembrane</keyword>
<dbReference type="InterPro" id="IPR007321">
    <property type="entry name" value="Transposase_28"/>
</dbReference>
<dbReference type="AlphaFoldDB" id="A0AAU9NK88"/>
<protein>
    <recommendedName>
        <fullName evidence="2">Transposase (putative) gypsy type domain-containing protein</fullName>
    </recommendedName>
</protein>